<sequence length="144" mass="15649">MSAILCNAGHDMIMEEKQQPDNGQLLKPPALIIDSLAKVALIYHEFSRGNWKRFPISLPSERGLGLGGSSPNVLVNVISPSASTLAHLNHMSWSPLSYHQLLYLEIGRSSSHVLVSFVLPSTSILAHILATCPCQPCLTISFCT</sequence>
<dbReference type="AlphaFoldDB" id="A0AAV4CC83"/>
<comment type="caution">
    <text evidence="1">The sequence shown here is derived from an EMBL/GenBank/DDBJ whole genome shotgun (WGS) entry which is preliminary data.</text>
</comment>
<reference evidence="1 2" key="1">
    <citation type="journal article" date="2021" name="Elife">
        <title>Chloroplast acquisition without the gene transfer in kleptoplastic sea slugs, Plakobranchus ocellatus.</title>
        <authorList>
            <person name="Maeda T."/>
            <person name="Takahashi S."/>
            <person name="Yoshida T."/>
            <person name="Shimamura S."/>
            <person name="Takaki Y."/>
            <person name="Nagai Y."/>
            <person name="Toyoda A."/>
            <person name="Suzuki Y."/>
            <person name="Arimoto A."/>
            <person name="Ishii H."/>
            <person name="Satoh N."/>
            <person name="Nishiyama T."/>
            <person name="Hasebe M."/>
            <person name="Maruyama T."/>
            <person name="Minagawa J."/>
            <person name="Obokata J."/>
            <person name="Shigenobu S."/>
        </authorList>
    </citation>
    <scope>NUCLEOTIDE SEQUENCE [LARGE SCALE GENOMIC DNA]</scope>
</reference>
<keyword evidence="2" id="KW-1185">Reference proteome</keyword>
<accession>A0AAV4CC83</accession>
<organism evidence="1 2">
    <name type="scientific">Plakobranchus ocellatus</name>
    <dbReference type="NCBI Taxonomy" id="259542"/>
    <lineage>
        <taxon>Eukaryota</taxon>
        <taxon>Metazoa</taxon>
        <taxon>Spiralia</taxon>
        <taxon>Lophotrochozoa</taxon>
        <taxon>Mollusca</taxon>
        <taxon>Gastropoda</taxon>
        <taxon>Heterobranchia</taxon>
        <taxon>Euthyneura</taxon>
        <taxon>Panpulmonata</taxon>
        <taxon>Sacoglossa</taxon>
        <taxon>Placobranchoidea</taxon>
        <taxon>Plakobranchidae</taxon>
        <taxon>Plakobranchus</taxon>
    </lineage>
</organism>
<evidence type="ECO:0000313" key="2">
    <source>
        <dbReference type="Proteomes" id="UP000735302"/>
    </source>
</evidence>
<dbReference type="Proteomes" id="UP000735302">
    <property type="component" value="Unassembled WGS sequence"/>
</dbReference>
<protein>
    <submittedName>
        <fullName evidence="1">Uncharacterized protein</fullName>
    </submittedName>
</protein>
<gene>
    <name evidence="1" type="ORF">PoB_005557800</name>
</gene>
<dbReference type="EMBL" id="BLXT01006120">
    <property type="protein sequence ID" value="GFO29073.1"/>
    <property type="molecule type" value="Genomic_DNA"/>
</dbReference>
<evidence type="ECO:0000313" key="1">
    <source>
        <dbReference type="EMBL" id="GFO29073.1"/>
    </source>
</evidence>
<name>A0AAV4CC83_9GAST</name>
<proteinExistence type="predicted"/>